<feature type="chain" id="PRO_5026811974" evidence="2">
    <location>
        <begin position="36"/>
        <end position="318"/>
    </location>
</feature>
<dbReference type="NCBIfam" id="NF038402">
    <property type="entry name" value="TroA_like"/>
    <property type="match status" value="1"/>
</dbReference>
<evidence type="ECO:0000256" key="2">
    <source>
        <dbReference type="SAM" id="SignalP"/>
    </source>
</evidence>
<protein>
    <submittedName>
        <fullName evidence="4">Vitamin B12-binding protein</fullName>
    </submittedName>
</protein>
<accession>A0A6J5EU24</accession>
<dbReference type="InterPro" id="IPR054828">
    <property type="entry name" value="Vit_B12_bind_prot"/>
</dbReference>
<dbReference type="RefSeq" id="WP_175231006.1">
    <property type="nucleotide sequence ID" value="NZ_CADIKH010000041.1"/>
</dbReference>
<dbReference type="GO" id="GO:0071281">
    <property type="term" value="P:cellular response to iron ion"/>
    <property type="evidence" value="ECO:0007669"/>
    <property type="project" value="TreeGrafter"/>
</dbReference>
<feature type="domain" description="Fe/B12 periplasmic-binding" evidence="3">
    <location>
        <begin position="56"/>
        <end position="310"/>
    </location>
</feature>
<sequence>MYVRRRLAFPFTRIARLACIACIAVTSAHPSIVTAAPITVTDDTGVAVTLNAPAQRIISLAPHTTELLYAAGGGTKIVGAVSYSDYPPEAKQLPRVGDNKALDLERIAALRPDLIVVWRHGNAQLQIEPLRALHVPLFFSEPRHLDDIAATLTKLGELLGTSPVADNAASAYRQSIAQLRARYAAKSPVSVFYEVWDRPLMTLNGSHLISDVIALCGGRNVFAQLEPLVPTVSIEAVLAANPEAIVTAAPGATAPNAALPQLDTWRRWPAITAVARNNLFAIDGDLISRPTPRVAQGAAQLCADLDIARSRRPAPRQP</sequence>
<dbReference type="Proteomes" id="UP000494363">
    <property type="component" value="Unassembled WGS sequence"/>
</dbReference>
<dbReference type="InterPro" id="IPR002491">
    <property type="entry name" value="ABC_transptr_periplasmic_BD"/>
</dbReference>
<dbReference type="PROSITE" id="PS50983">
    <property type="entry name" value="FE_B12_PBP"/>
    <property type="match status" value="1"/>
</dbReference>
<dbReference type="InterPro" id="IPR050902">
    <property type="entry name" value="ABC_Transporter_SBP"/>
</dbReference>
<evidence type="ECO:0000256" key="1">
    <source>
        <dbReference type="ARBA" id="ARBA00022729"/>
    </source>
</evidence>
<dbReference type="PANTHER" id="PTHR30535">
    <property type="entry name" value="VITAMIN B12-BINDING PROTEIN"/>
    <property type="match status" value="1"/>
</dbReference>
<evidence type="ECO:0000313" key="4">
    <source>
        <dbReference type="EMBL" id="CAB3769454.1"/>
    </source>
</evidence>
<gene>
    <name evidence="4" type="primary">btuF_3</name>
    <name evidence="4" type="ORF">LMG29542_06121</name>
</gene>
<keyword evidence="1 2" id="KW-0732">Signal</keyword>
<dbReference type="Gene3D" id="3.40.50.1980">
    <property type="entry name" value="Nitrogenase molybdenum iron protein domain"/>
    <property type="match status" value="2"/>
</dbReference>
<proteinExistence type="predicted"/>
<dbReference type="CDD" id="cd01144">
    <property type="entry name" value="BtuF"/>
    <property type="match status" value="1"/>
</dbReference>
<dbReference type="EMBL" id="CADIKH010000041">
    <property type="protein sequence ID" value="CAB3769454.1"/>
    <property type="molecule type" value="Genomic_DNA"/>
</dbReference>
<keyword evidence="5" id="KW-1185">Reference proteome</keyword>
<evidence type="ECO:0000259" key="3">
    <source>
        <dbReference type="PROSITE" id="PS50983"/>
    </source>
</evidence>
<dbReference type="PANTHER" id="PTHR30535:SF34">
    <property type="entry name" value="MOLYBDATE-BINDING PROTEIN MOLA"/>
    <property type="match status" value="1"/>
</dbReference>
<feature type="signal peptide" evidence="2">
    <location>
        <begin position="1"/>
        <end position="35"/>
    </location>
</feature>
<dbReference type="Pfam" id="PF01497">
    <property type="entry name" value="Peripla_BP_2"/>
    <property type="match status" value="1"/>
</dbReference>
<organism evidence="4 5">
    <name type="scientific">Paraburkholderia humisilvae</name>
    <dbReference type="NCBI Taxonomy" id="627669"/>
    <lineage>
        <taxon>Bacteria</taxon>
        <taxon>Pseudomonadati</taxon>
        <taxon>Pseudomonadota</taxon>
        <taxon>Betaproteobacteria</taxon>
        <taxon>Burkholderiales</taxon>
        <taxon>Burkholderiaceae</taxon>
        <taxon>Paraburkholderia</taxon>
    </lineage>
</organism>
<name>A0A6J5EU24_9BURK</name>
<reference evidence="4 5" key="1">
    <citation type="submission" date="2020-04" db="EMBL/GenBank/DDBJ databases">
        <authorList>
            <person name="De Canck E."/>
        </authorList>
    </citation>
    <scope>NUCLEOTIDE SEQUENCE [LARGE SCALE GENOMIC DNA]</scope>
    <source>
        <strain evidence="4 5">LMG 29542</strain>
    </source>
</reference>
<dbReference type="SUPFAM" id="SSF53807">
    <property type="entry name" value="Helical backbone' metal receptor"/>
    <property type="match status" value="1"/>
</dbReference>
<dbReference type="AlphaFoldDB" id="A0A6J5EU24"/>
<evidence type="ECO:0000313" key="5">
    <source>
        <dbReference type="Proteomes" id="UP000494363"/>
    </source>
</evidence>